<feature type="transmembrane region" description="Helical" evidence="9">
    <location>
        <begin position="491"/>
        <end position="510"/>
    </location>
</feature>
<keyword evidence="6 9" id="KW-1133">Transmembrane helix</keyword>
<feature type="transmembrane region" description="Helical" evidence="9">
    <location>
        <begin position="6"/>
        <end position="27"/>
    </location>
</feature>
<dbReference type="InterPro" id="IPR001851">
    <property type="entry name" value="ABC_transp_permease"/>
</dbReference>
<evidence type="ECO:0000256" key="2">
    <source>
        <dbReference type="ARBA" id="ARBA00022448"/>
    </source>
</evidence>
<proteinExistence type="inferred from homology"/>
<dbReference type="PANTHER" id="PTHR11795:SF450">
    <property type="entry name" value="ABC TRANSPORTER PERMEASE PROTEIN"/>
    <property type="match status" value="1"/>
</dbReference>
<dbReference type="InterPro" id="IPR052157">
    <property type="entry name" value="BCAA_transport_permease"/>
</dbReference>
<feature type="transmembrane region" description="Helical" evidence="9">
    <location>
        <begin position="543"/>
        <end position="560"/>
    </location>
</feature>
<comment type="similarity">
    <text evidence="8">Belongs to the binding-protein-dependent transport system permease family. LivHM subfamily.</text>
</comment>
<feature type="transmembrane region" description="Helical" evidence="9">
    <location>
        <begin position="111"/>
        <end position="131"/>
    </location>
</feature>
<keyword evidence="5" id="KW-0029">Amino-acid transport</keyword>
<protein>
    <submittedName>
        <fullName evidence="10">ABC transporter permease</fullName>
    </submittedName>
</protein>
<reference evidence="10 11" key="2">
    <citation type="submission" date="2023-10" db="EMBL/GenBank/DDBJ databases">
        <authorList>
            <person name="Han X.F."/>
        </authorList>
    </citation>
    <scope>NUCLEOTIDE SEQUENCE [LARGE SCALE GENOMIC DNA]</scope>
    <source>
        <strain evidence="10 11">KCTC 39840</strain>
    </source>
</reference>
<keyword evidence="2" id="KW-0813">Transport</keyword>
<evidence type="ECO:0000313" key="10">
    <source>
        <dbReference type="EMBL" id="MDW5594866.1"/>
    </source>
</evidence>
<name>A0ABU4HNI8_9ACTN</name>
<feature type="transmembrane region" description="Helical" evidence="9">
    <location>
        <begin position="402"/>
        <end position="424"/>
    </location>
</feature>
<evidence type="ECO:0000256" key="6">
    <source>
        <dbReference type="ARBA" id="ARBA00022989"/>
    </source>
</evidence>
<keyword evidence="3" id="KW-1003">Cell membrane</keyword>
<feature type="transmembrane region" description="Helical" evidence="9">
    <location>
        <begin position="431"/>
        <end position="450"/>
    </location>
</feature>
<dbReference type="Pfam" id="PF02653">
    <property type="entry name" value="BPD_transp_2"/>
    <property type="match status" value="2"/>
</dbReference>
<evidence type="ECO:0000313" key="11">
    <source>
        <dbReference type="Proteomes" id="UP001284601"/>
    </source>
</evidence>
<keyword evidence="11" id="KW-1185">Reference proteome</keyword>
<evidence type="ECO:0000256" key="9">
    <source>
        <dbReference type="SAM" id="Phobius"/>
    </source>
</evidence>
<keyword evidence="7 9" id="KW-0472">Membrane</keyword>
<feature type="transmembrane region" description="Helical" evidence="9">
    <location>
        <begin position="353"/>
        <end position="371"/>
    </location>
</feature>
<comment type="caution">
    <text evidence="10">The sequence shown here is derived from an EMBL/GenBank/DDBJ whole genome shotgun (WGS) entry which is preliminary data.</text>
</comment>
<dbReference type="CDD" id="cd06581">
    <property type="entry name" value="TM_PBP1_LivM_like"/>
    <property type="match status" value="1"/>
</dbReference>
<keyword evidence="4 9" id="KW-0812">Transmembrane</keyword>
<feature type="transmembrane region" description="Helical" evidence="9">
    <location>
        <begin position="572"/>
        <end position="598"/>
    </location>
</feature>
<feature type="transmembrane region" description="Helical" evidence="9">
    <location>
        <begin position="208"/>
        <end position="226"/>
    </location>
</feature>
<feature type="transmembrane region" description="Helical" evidence="9">
    <location>
        <begin position="73"/>
        <end position="99"/>
    </location>
</feature>
<gene>
    <name evidence="10" type="ORF">R7226_10985</name>
</gene>
<accession>A0ABU4HNI8</accession>
<sequence>MSDLLAFVFLGLGLGAVYAALGLGLVLTYRGSGVLNFAAGASAAYVAYAYLALREEGQLFVGFMIPLTPEGMRLGVPSALTISVLLAAALGLVQYFLVYRRLRDVGPLARVVASSGVLLVLQAAVILQFGAELQNLQPVLTERPVHALGVAVPADRLILAAIVIAIAFALWALFRFTRFGLATRAAAEKRTGAQLIGLSSTRIEATNWVLSSVLGGIVGILVAPMTTLLPDVYTLMIVPALGAAVLAGFRSFWLAVLGGFGIAISQSLLTYAETQSWYPTANGIPLPGIKAALPFFVIAVVLFARGRRMPDRLTVAAPKLPAAPRPSAVRVRMMISAAIAIGALSLLDFGWRQATINTMIGAIVCLSLIVVTGYIGQLTFESITLGGVAAFVAARLSEDWGIGTPIGPLLGVLIATVVGVLVAIPAIRIRGMQLAVVTLAGAVAVQEVWFRHPNWGGGLQPARAPAPELFGIPFGATDSFWAGDGQVPEPGFGLVVLAVLLFVSILVVNLRRSPSGMRMLAIRSNESAAIGAGVNVARAKLQAFALAGFLGGIAGVLYAYSFGAIGPERFSAITAVSFLAVAYLGGITTVTGAVIAALGVTQGVMFHLTTSVFGIPSEYYMLAGGLGVVTAVLAEPEGAAGVFRHQWDRGRARFAGRSAKRAAARLAR</sequence>
<dbReference type="PANTHER" id="PTHR11795">
    <property type="entry name" value="BRANCHED-CHAIN AMINO ACID TRANSPORT SYSTEM PERMEASE PROTEIN LIVH"/>
    <property type="match status" value="1"/>
</dbReference>
<feature type="transmembrane region" description="Helical" evidence="9">
    <location>
        <begin position="157"/>
        <end position="174"/>
    </location>
</feature>
<dbReference type="InterPro" id="IPR043428">
    <property type="entry name" value="LivM-like"/>
</dbReference>
<dbReference type="EMBL" id="JAWSTH010000023">
    <property type="protein sequence ID" value="MDW5594866.1"/>
    <property type="molecule type" value="Genomic_DNA"/>
</dbReference>
<comment type="subcellular location">
    <subcellularLocation>
        <location evidence="1">Cell membrane</location>
        <topology evidence="1">Multi-pass membrane protein</topology>
    </subcellularLocation>
</comment>
<dbReference type="RefSeq" id="WP_318597199.1">
    <property type="nucleotide sequence ID" value="NZ_JAWSTH010000023.1"/>
</dbReference>
<feature type="transmembrane region" description="Helical" evidence="9">
    <location>
        <begin position="329"/>
        <end position="347"/>
    </location>
</feature>
<evidence type="ECO:0000256" key="4">
    <source>
        <dbReference type="ARBA" id="ARBA00022692"/>
    </source>
</evidence>
<evidence type="ECO:0000256" key="5">
    <source>
        <dbReference type="ARBA" id="ARBA00022970"/>
    </source>
</evidence>
<evidence type="ECO:0000256" key="7">
    <source>
        <dbReference type="ARBA" id="ARBA00023136"/>
    </source>
</evidence>
<reference evidence="11" key="1">
    <citation type="submission" date="2023-07" db="EMBL/GenBank/DDBJ databases">
        <title>Conexibacter stalactiti sp. nov., isolated from stalactites in a lava cave and emended description of the genus Conexibacter.</title>
        <authorList>
            <person name="Lee S.D."/>
        </authorList>
    </citation>
    <scope>NUCLEOTIDE SEQUENCE [LARGE SCALE GENOMIC DNA]</scope>
    <source>
        <strain evidence="11">KCTC 39840</strain>
    </source>
</reference>
<organism evidence="10 11">
    <name type="scientific">Conexibacter stalactiti</name>
    <dbReference type="NCBI Taxonomy" id="1940611"/>
    <lineage>
        <taxon>Bacteria</taxon>
        <taxon>Bacillati</taxon>
        <taxon>Actinomycetota</taxon>
        <taxon>Thermoleophilia</taxon>
        <taxon>Solirubrobacterales</taxon>
        <taxon>Conexibacteraceae</taxon>
        <taxon>Conexibacter</taxon>
    </lineage>
</organism>
<dbReference type="Proteomes" id="UP001284601">
    <property type="component" value="Unassembled WGS sequence"/>
</dbReference>
<dbReference type="CDD" id="cd06582">
    <property type="entry name" value="TM_PBP1_LivH_like"/>
    <property type="match status" value="1"/>
</dbReference>
<evidence type="ECO:0000256" key="8">
    <source>
        <dbReference type="ARBA" id="ARBA00037998"/>
    </source>
</evidence>
<evidence type="ECO:0000256" key="1">
    <source>
        <dbReference type="ARBA" id="ARBA00004651"/>
    </source>
</evidence>
<evidence type="ECO:0000256" key="3">
    <source>
        <dbReference type="ARBA" id="ARBA00022475"/>
    </source>
</evidence>
<feature type="transmembrane region" description="Helical" evidence="9">
    <location>
        <begin position="34"/>
        <end position="53"/>
    </location>
</feature>
<feature type="transmembrane region" description="Helical" evidence="9">
    <location>
        <begin position="284"/>
        <end position="304"/>
    </location>
</feature>